<dbReference type="InterPro" id="IPR012337">
    <property type="entry name" value="RNaseH-like_sf"/>
</dbReference>
<protein>
    <recommendedName>
        <fullName evidence="5">General transcription factor II-I repeat domain-containing protein 2-like</fullName>
    </recommendedName>
</protein>
<feature type="domain" description="SPIN-DOC-like zinc-finger" evidence="2">
    <location>
        <begin position="18"/>
        <end position="76"/>
    </location>
</feature>
<evidence type="ECO:0000313" key="4">
    <source>
        <dbReference type="Proteomes" id="UP000694620"/>
    </source>
</evidence>
<dbReference type="Ensembl" id="ENSECRT00000020079.1">
    <property type="protein sequence ID" value="ENSECRP00000019679.1"/>
    <property type="gene ID" value="ENSECRG00000013164.1"/>
</dbReference>
<evidence type="ECO:0000259" key="2">
    <source>
        <dbReference type="Pfam" id="PF18658"/>
    </source>
</evidence>
<dbReference type="GO" id="GO:0046983">
    <property type="term" value="F:protein dimerization activity"/>
    <property type="evidence" value="ECO:0007669"/>
    <property type="project" value="InterPro"/>
</dbReference>
<evidence type="ECO:0000259" key="1">
    <source>
        <dbReference type="Pfam" id="PF05699"/>
    </source>
</evidence>
<dbReference type="Pfam" id="PF05699">
    <property type="entry name" value="Dimer_Tnp_hAT"/>
    <property type="match status" value="1"/>
</dbReference>
<dbReference type="AlphaFoldDB" id="A0A8C4SPP9"/>
<feature type="domain" description="HAT C-terminal dimerisation" evidence="1">
    <location>
        <begin position="515"/>
        <end position="579"/>
    </location>
</feature>
<evidence type="ECO:0008006" key="5">
    <source>
        <dbReference type="Google" id="ProtNLM"/>
    </source>
</evidence>
<organism evidence="3 4">
    <name type="scientific">Erpetoichthys calabaricus</name>
    <name type="common">Rope fish</name>
    <name type="synonym">Calamoichthys calabaricus</name>
    <dbReference type="NCBI Taxonomy" id="27687"/>
    <lineage>
        <taxon>Eukaryota</taxon>
        <taxon>Metazoa</taxon>
        <taxon>Chordata</taxon>
        <taxon>Craniata</taxon>
        <taxon>Vertebrata</taxon>
        <taxon>Euteleostomi</taxon>
        <taxon>Actinopterygii</taxon>
        <taxon>Polypteriformes</taxon>
        <taxon>Polypteridae</taxon>
        <taxon>Erpetoichthys</taxon>
    </lineage>
</organism>
<keyword evidence="4" id="KW-1185">Reference proteome</keyword>
<dbReference type="InterPro" id="IPR040647">
    <property type="entry name" value="SPIN-DOC_Znf-C2H2"/>
</dbReference>
<reference evidence="3" key="2">
    <citation type="submission" date="2025-08" db="UniProtKB">
        <authorList>
            <consortium name="Ensembl"/>
        </authorList>
    </citation>
    <scope>IDENTIFICATION</scope>
</reference>
<proteinExistence type="predicted"/>
<reference evidence="3" key="3">
    <citation type="submission" date="2025-09" db="UniProtKB">
        <authorList>
            <consortium name="Ensembl"/>
        </authorList>
    </citation>
    <scope>IDENTIFICATION</scope>
</reference>
<dbReference type="SUPFAM" id="SSF53098">
    <property type="entry name" value="Ribonuclease H-like"/>
    <property type="match status" value="1"/>
</dbReference>
<reference evidence="3" key="1">
    <citation type="submission" date="2021-06" db="EMBL/GenBank/DDBJ databases">
        <authorList>
            <consortium name="Wellcome Sanger Institute Data Sharing"/>
        </authorList>
    </citation>
    <scope>NUCLEOTIDE SEQUENCE [LARGE SCALE GENOMIC DNA]</scope>
</reference>
<evidence type="ECO:0000313" key="3">
    <source>
        <dbReference type="Ensembl" id="ENSECRP00000019679.1"/>
    </source>
</evidence>
<dbReference type="InterPro" id="IPR008906">
    <property type="entry name" value="HATC_C_dom"/>
</dbReference>
<sequence length="604" mass="69467">MNPPKKRKIGDECHVFNEEWTNKYFFGNTGNKAVCLLCHETIAVFKEYNLKRHHETKHSEFGCKLSKEERKIKAAECVKRLKKQQELFTKQSTLQNSATEASLMVAYNLAKRNKPFSDGEFIKQCMVECASVLCPDVRSKFESISLSRRTIVRRIDSISDELTEQLKTASKDFVWFSLALDESTDNEDTAQLLIFIRGISENFIITEELLGLESMKDRTTGQDLLECAVNCVEKSGLSWNKMASITTDGASAFIGKNVGMVKLLKNKLQAQDTDSDILSFHCILHQESLCKAALDLKYVVDPIVSVVNTIRARALHHRQFKSFLEDVEAEYEDVIYHNRVRWLSLGKVIKRVWALQNEILLFLDTKKISHDFVTKIGCEEWRYKMMFAADVFEKLNELNVTLQGKGLFAHEMWKHVKSFKAKLSLFARQAGEGNFCHFPLLGKQKVPESVSAKIRDHLQSLEDEVTRRFQDFKKIEPKFNLLSYPFTADIDTAPEELQLELIDMQSDHTVKEMFNAVTLVDFYKSLSAEKFPCMKKFAGKMFSIFGSTYICEQSFSCLKINKSKYRCSLTDINLQAVMRISTSNLTPDFKKIVEKCDRVHLSHH</sequence>
<dbReference type="Pfam" id="PF18658">
    <property type="entry name" value="zf-C2H2_12"/>
    <property type="match status" value="1"/>
</dbReference>
<dbReference type="Proteomes" id="UP000694620">
    <property type="component" value="Chromosome 1"/>
</dbReference>
<dbReference type="PANTHER" id="PTHR45913:SF5">
    <property type="entry name" value="GENERAL TRANSCRIPTION FACTOR II-I REPEAT DOMAIN-CONTAINING PROTEIN 2A-LIKE PROTEIN"/>
    <property type="match status" value="1"/>
</dbReference>
<name>A0A8C4SPP9_ERPCA</name>
<dbReference type="GeneTree" id="ENSGT00950000182812"/>
<accession>A0A8C4SPP9</accession>
<dbReference type="PANTHER" id="PTHR45913">
    <property type="entry name" value="EPM2A-INTERACTING PROTEIN 1"/>
    <property type="match status" value="1"/>
</dbReference>